<sequence length="294" mass="33232">MTDIPVVNREDRIRDQIISASSTGFIEFFILYPLDTVKTRIQIVKTGTVYSEVLKSFQRTSFTSSVRRLFWGMPLSIALRIPAHVAYYVTYDATKDKLTKTFDPKYSYLLYGISGSLAILGMSVIQNPSKVVKERMQAYDKPYRSSFHCLVAITKKEGFAALYRSYSAQIAMDIPFMFSAAVVYETCQKYSNPTEVWDPLSQMVCGGISGGVAGAISNPFDVCKTLLNTQDDSTLGVIEKTRIKNLTHAVKVVYKLHGIQGFKRGIGARVTYHVIHLAVCWSAYEYFMQYFRPK</sequence>
<evidence type="ECO:0000313" key="15">
    <source>
        <dbReference type="EMBL" id="GIX86395.1"/>
    </source>
</evidence>
<evidence type="ECO:0000256" key="5">
    <source>
        <dbReference type="ARBA" id="ARBA00022692"/>
    </source>
</evidence>
<keyword evidence="5 12" id="KW-0812">Transmembrane</keyword>
<evidence type="ECO:0000256" key="7">
    <source>
        <dbReference type="ARBA" id="ARBA00022989"/>
    </source>
</evidence>
<keyword evidence="9" id="KW-0406">Ion transport</keyword>
<comment type="subcellular location">
    <subcellularLocation>
        <location evidence="1">Mitochondrion inner membrane</location>
        <topology evidence="1">Multi-pass membrane protein</topology>
    </subcellularLocation>
</comment>
<keyword evidence="11 12" id="KW-0472">Membrane</keyword>
<evidence type="ECO:0000256" key="8">
    <source>
        <dbReference type="ARBA" id="ARBA00023004"/>
    </source>
</evidence>
<feature type="transmembrane region" description="Helical" evidence="14">
    <location>
        <begin position="108"/>
        <end position="125"/>
    </location>
</feature>
<accession>A0AAV4NND3</accession>
<evidence type="ECO:0000256" key="4">
    <source>
        <dbReference type="ARBA" id="ARBA00022496"/>
    </source>
</evidence>
<keyword evidence="16" id="KW-1185">Reference proteome</keyword>
<keyword evidence="8" id="KW-0408">Iron</keyword>
<keyword evidence="10" id="KW-0496">Mitochondrion</keyword>
<dbReference type="Pfam" id="PF00153">
    <property type="entry name" value="Mito_carr"/>
    <property type="match status" value="3"/>
</dbReference>
<dbReference type="GO" id="GO:0015093">
    <property type="term" value="F:ferrous iron transmembrane transporter activity"/>
    <property type="evidence" value="ECO:0007669"/>
    <property type="project" value="TreeGrafter"/>
</dbReference>
<proteinExistence type="inferred from homology"/>
<evidence type="ECO:0000256" key="3">
    <source>
        <dbReference type="ARBA" id="ARBA00022448"/>
    </source>
</evidence>
<evidence type="ECO:0000256" key="13">
    <source>
        <dbReference type="RuleBase" id="RU000488"/>
    </source>
</evidence>
<dbReference type="SUPFAM" id="SSF103506">
    <property type="entry name" value="Mitochondrial carrier"/>
    <property type="match status" value="1"/>
</dbReference>
<dbReference type="AlphaFoldDB" id="A0AAV4NND3"/>
<dbReference type="PANTHER" id="PTHR45758:SF20">
    <property type="entry name" value="MITOFERRIN-2"/>
    <property type="match status" value="1"/>
</dbReference>
<feature type="repeat" description="Solcar" evidence="12">
    <location>
        <begin position="11"/>
        <end position="97"/>
    </location>
</feature>
<dbReference type="PANTHER" id="PTHR45758">
    <property type="entry name" value="MITOFERRIN-1-RELATED"/>
    <property type="match status" value="1"/>
</dbReference>
<keyword evidence="3 13" id="KW-0813">Transport</keyword>
<feature type="transmembrane region" description="Helical" evidence="14">
    <location>
        <begin position="69"/>
        <end position="88"/>
    </location>
</feature>
<evidence type="ECO:0000256" key="2">
    <source>
        <dbReference type="ARBA" id="ARBA00006375"/>
    </source>
</evidence>
<protein>
    <submittedName>
        <fullName evidence="15">Mitoferrin-1</fullName>
    </submittedName>
</protein>
<keyword evidence="7 14" id="KW-1133">Transmembrane helix</keyword>
<evidence type="ECO:0000256" key="9">
    <source>
        <dbReference type="ARBA" id="ARBA00023065"/>
    </source>
</evidence>
<dbReference type="GO" id="GO:0005743">
    <property type="term" value="C:mitochondrial inner membrane"/>
    <property type="evidence" value="ECO:0007669"/>
    <property type="project" value="UniProtKB-SubCell"/>
</dbReference>
<evidence type="ECO:0000256" key="6">
    <source>
        <dbReference type="ARBA" id="ARBA00022792"/>
    </source>
</evidence>
<evidence type="ECO:0000256" key="1">
    <source>
        <dbReference type="ARBA" id="ARBA00004448"/>
    </source>
</evidence>
<feature type="repeat" description="Solcar" evidence="12">
    <location>
        <begin position="201"/>
        <end position="290"/>
    </location>
</feature>
<dbReference type="InterPro" id="IPR023395">
    <property type="entry name" value="MCP_dom_sf"/>
</dbReference>
<evidence type="ECO:0000256" key="14">
    <source>
        <dbReference type="SAM" id="Phobius"/>
    </source>
</evidence>
<feature type="repeat" description="Solcar" evidence="12">
    <location>
        <begin position="106"/>
        <end position="190"/>
    </location>
</feature>
<dbReference type="GO" id="GO:0048250">
    <property type="term" value="P:iron import into the mitochondrion"/>
    <property type="evidence" value="ECO:0007669"/>
    <property type="project" value="TreeGrafter"/>
</dbReference>
<comment type="similarity">
    <text evidence="2 13">Belongs to the mitochondrial carrier (TC 2.A.29) family.</text>
</comment>
<dbReference type="Proteomes" id="UP001054837">
    <property type="component" value="Unassembled WGS sequence"/>
</dbReference>
<gene>
    <name evidence="15" type="primary">Slc25a37</name>
    <name evidence="15" type="ORF">CDAR_103711</name>
</gene>
<evidence type="ECO:0000256" key="11">
    <source>
        <dbReference type="ARBA" id="ARBA00023136"/>
    </source>
</evidence>
<dbReference type="EMBL" id="BPLQ01001879">
    <property type="protein sequence ID" value="GIX86395.1"/>
    <property type="molecule type" value="Genomic_DNA"/>
</dbReference>
<evidence type="ECO:0000256" key="12">
    <source>
        <dbReference type="PROSITE-ProRule" id="PRU00282"/>
    </source>
</evidence>
<dbReference type="InterPro" id="IPR018108">
    <property type="entry name" value="MCP_transmembrane"/>
</dbReference>
<dbReference type="Gene3D" id="1.50.40.10">
    <property type="entry name" value="Mitochondrial carrier domain"/>
    <property type="match status" value="2"/>
</dbReference>
<dbReference type="PROSITE" id="PS50920">
    <property type="entry name" value="SOLCAR"/>
    <property type="match status" value="3"/>
</dbReference>
<name>A0AAV4NND3_9ARAC</name>
<comment type="caution">
    <text evidence="15">The sequence shown here is derived from an EMBL/GenBank/DDBJ whole genome shotgun (WGS) entry which is preliminary data.</text>
</comment>
<reference evidence="15 16" key="1">
    <citation type="submission" date="2021-06" db="EMBL/GenBank/DDBJ databases">
        <title>Caerostris darwini draft genome.</title>
        <authorList>
            <person name="Kono N."/>
            <person name="Arakawa K."/>
        </authorList>
    </citation>
    <scope>NUCLEOTIDE SEQUENCE [LARGE SCALE GENOMIC DNA]</scope>
</reference>
<keyword evidence="6" id="KW-0999">Mitochondrion inner membrane</keyword>
<keyword evidence="4" id="KW-0410">Iron transport</keyword>
<organism evidence="15 16">
    <name type="scientific">Caerostris darwini</name>
    <dbReference type="NCBI Taxonomy" id="1538125"/>
    <lineage>
        <taxon>Eukaryota</taxon>
        <taxon>Metazoa</taxon>
        <taxon>Ecdysozoa</taxon>
        <taxon>Arthropoda</taxon>
        <taxon>Chelicerata</taxon>
        <taxon>Arachnida</taxon>
        <taxon>Araneae</taxon>
        <taxon>Araneomorphae</taxon>
        <taxon>Entelegynae</taxon>
        <taxon>Araneoidea</taxon>
        <taxon>Araneidae</taxon>
        <taxon>Caerostris</taxon>
    </lineage>
</organism>
<evidence type="ECO:0000313" key="16">
    <source>
        <dbReference type="Proteomes" id="UP001054837"/>
    </source>
</evidence>
<evidence type="ECO:0000256" key="10">
    <source>
        <dbReference type="ARBA" id="ARBA00023128"/>
    </source>
</evidence>